<evidence type="ECO:0000259" key="2">
    <source>
        <dbReference type="Pfam" id="PF09323"/>
    </source>
</evidence>
<dbReference type="Pfam" id="PF09323">
    <property type="entry name" value="DUF1980"/>
    <property type="match status" value="1"/>
</dbReference>
<evidence type="ECO:0000313" key="4">
    <source>
        <dbReference type="EMBL" id="WAL61966.1"/>
    </source>
</evidence>
<feature type="transmembrane region" description="Helical" evidence="1">
    <location>
        <begin position="28"/>
        <end position="52"/>
    </location>
</feature>
<keyword evidence="1" id="KW-0472">Membrane</keyword>
<dbReference type="RefSeq" id="WP_268612041.1">
    <property type="nucleotide sequence ID" value="NZ_CP113797.1"/>
</dbReference>
<reference evidence="4" key="1">
    <citation type="submission" date="2022-12" db="EMBL/GenBank/DDBJ databases">
        <title>Polyphasic identification of a Novel Hot-Spring Cyanobacterium Ocullathermofonsia sinensis gen nov. sp. nov. and Genomic Insights on its Adaptations to the Thermal Habitat.</title>
        <authorList>
            <person name="Daroch M."/>
            <person name="Tang J."/>
            <person name="Jiang Y."/>
        </authorList>
    </citation>
    <scope>NUCLEOTIDE SEQUENCE</scope>
    <source>
        <strain evidence="4">PKUAC-SCTA174</strain>
    </source>
</reference>
<dbReference type="KEGG" id="tsin:OXH18_08265"/>
<evidence type="ECO:0000259" key="3">
    <source>
        <dbReference type="Pfam" id="PF21537"/>
    </source>
</evidence>
<organism evidence="4 5">
    <name type="scientific">Thermocoleostomius sinensis A174</name>
    <dbReference type="NCBI Taxonomy" id="2016057"/>
    <lineage>
        <taxon>Bacteria</taxon>
        <taxon>Bacillati</taxon>
        <taxon>Cyanobacteriota</taxon>
        <taxon>Cyanophyceae</taxon>
        <taxon>Oculatellales</taxon>
        <taxon>Oculatellaceae</taxon>
        <taxon>Thermocoleostomius</taxon>
    </lineage>
</organism>
<proteinExistence type="predicted"/>
<dbReference type="PANTHER" id="PTHR40047">
    <property type="entry name" value="UPF0703 PROTEIN YCGQ"/>
    <property type="match status" value="1"/>
</dbReference>
<name>A0A9E9C674_9CYAN</name>
<dbReference type="InterPro" id="IPR048493">
    <property type="entry name" value="DUF1980_N"/>
</dbReference>
<keyword evidence="5" id="KW-1185">Reference proteome</keyword>
<sequence>MTVKPSKSKLTISQRRRARKANAKKRNLAWLQPLIDILAIAAWGVLLLRYWLTDKINILLHPDYVWLAYSAGFFLLGLAALKSVQWLRQKKQGQSSTTPPHFSLFPPGWSSTLLFAVALFGFYFTPQPFASDVALNRGVTESLTMTRSQPQAFRSATAPEERSLVEWIRTLNVYPEPDAYTGQRANVEGFVIHSNEIPDNYLVIARFVITCCAADVYPVGLPVKLPAGDRSAHPPDQWLRVEGQMITETLKNKRQLVIDATSLTEIPEPDTPYDY</sequence>
<feature type="transmembrane region" description="Helical" evidence="1">
    <location>
        <begin position="64"/>
        <end position="81"/>
    </location>
</feature>
<evidence type="ECO:0000256" key="1">
    <source>
        <dbReference type="SAM" id="Phobius"/>
    </source>
</evidence>
<keyword evidence="1" id="KW-0812">Transmembrane</keyword>
<accession>A0A9E9C674</accession>
<dbReference type="PANTHER" id="PTHR40047:SF1">
    <property type="entry name" value="UPF0703 PROTEIN YCGQ"/>
    <property type="match status" value="1"/>
</dbReference>
<feature type="transmembrane region" description="Helical" evidence="1">
    <location>
        <begin position="102"/>
        <end position="124"/>
    </location>
</feature>
<dbReference type="Proteomes" id="UP001163152">
    <property type="component" value="Chromosome"/>
</dbReference>
<dbReference type="Pfam" id="PF21537">
    <property type="entry name" value="DUF1980_C"/>
    <property type="match status" value="1"/>
</dbReference>
<dbReference type="NCBIfam" id="TIGR03943">
    <property type="entry name" value="TIGR03943 family putative permease subunit"/>
    <property type="match status" value="1"/>
</dbReference>
<dbReference type="InterPro" id="IPR048447">
    <property type="entry name" value="DUF1980_C"/>
</dbReference>
<dbReference type="InterPro" id="IPR052955">
    <property type="entry name" value="UPF0703_membrane_permease"/>
</dbReference>
<dbReference type="EMBL" id="CP113797">
    <property type="protein sequence ID" value="WAL61966.1"/>
    <property type="molecule type" value="Genomic_DNA"/>
</dbReference>
<keyword evidence="1" id="KW-1133">Transmembrane helix</keyword>
<feature type="domain" description="DUF1980" evidence="3">
    <location>
        <begin position="172"/>
        <end position="275"/>
    </location>
</feature>
<protein>
    <submittedName>
        <fullName evidence="4">TIGR03943 family protein</fullName>
    </submittedName>
</protein>
<gene>
    <name evidence="4" type="ORF">OXH18_08265</name>
</gene>
<dbReference type="InterPro" id="IPR015402">
    <property type="entry name" value="DUF1980"/>
</dbReference>
<evidence type="ECO:0000313" key="5">
    <source>
        <dbReference type="Proteomes" id="UP001163152"/>
    </source>
</evidence>
<dbReference type="AlphaFoldDB" id="A0A9E9C674"/>
<feature type="domain" description="DUF1980" evidence="2">
    <location>
        <begin position="37"/>
        <end position="139"/>
    </location>
</feature>